<reference evidence="3 4" key="1">
    <citation type="submission" date="2023-04" db="EMBL/GenBank/DDBJ databases">
        <title>Luteimonas endophyticus RD2P54.</title>
        <authorList>
            <person name="Sun J.-Q."/>
        </authorList>
    </citation>
    <scope>NUCLEOTIDE SEQUENCE [LARGE SCALE GENOMIC DNA]</scope>
    <source>
        <strain evidence="3 4">RD2P54</strain>
    </source>
</reference>
<protein>
    <submittedName>
        <fullName evidence="3">DUF4124 domain-containing protein</fullName>
    </submittedName>
</protein>
<gene>
    <name evidence="3" type="ORF">QFW77_17520</name>
</gene>
<dbReference type="Pfam" id="PF13511">
    <property type="entry name" value="DUF4124"/>
    <property type="match status" value="1"/>
</dbReference>
<dbReference type="RefSeq" id="WP_280576109.1">
    <property type="nucleotide sequence ID" value="NZ_JARXRM010000045.1"/>
</dbReference>
<evidence type="ECO:0000256" key="1">
    <source>
        <dbReference type="SAM" id="MobiDB-lite"/>
    </source>
</evidence>
<dbReference type="EMBL" id="JARXRM010000045">
    <property type="protein sequence ID" value="MDH5824771.1"/>
    <property type="molecule type" value="Genomic_DNA"/>
</dbReference>
<keyword evidence="4" id="KW-1185">Reference proteome</keyword>
<evidence type="ECO:0000259" key="2">
    <source>
        <dbReference type="Pfam" id="PF13511"/>
    </source>
</evidence>
<name>A0ABT6JD78_9GAMM</name>
<dbReference type="PROSITE" id="PS51257">
    <property type="entry name" value="PROKAR_LIPOPROTEIN"/>
    <property type="match status" value="1"/>
</dbReference>
<evidence type="ECO:0000313" key="3">
    <source>
        <dbReference type="EMBL" id="MDH5824771.1"/>
    </source>
</evidence>
<evidence type="ECO:0000313" key="4">
    <source>
        <dbReference type="Proteomes" id="UP001156940"/>
    </source>
</evidence>
<proteinExistence type="predicted"/>
<feature type="region of interest" description="Disordered" evidence="1">
    <location>
        <begin position="63"/>
        <end position="91"/>
    </location>
</feature>
<dbReference type="InterPro" id="IPR025392">
    <property type="entry name" value="DUF4124"/>
</dbReference>
<feature type="domain" description="DUF4124" evidence="2">
    <location>
        <begin position="51"/>
        <end position="80"/>
    </location>
</feature>
<comment type="caution">
    <text evidence="3">The sequence shown here is derived from an EMBL/GenBank/DDBJ whole genome shotgun (WGS) entry which is preliminary data.</text>
</comment>
<accession>A0ABT6JD78</accession>
<feature type="compositionally biased region" description="Basic and acidic residues" evidence="1">
    <location>
        <begin position="66"/>
        <end position="91"/>
    </location>
</feature>
<dbReference type="Proteomes" id="UP001156940">
    <property type="component" value="Unassembled WGS sequence"/>
</dbReference>
<sequence length="91" mass="10039">MRPVWAVGLGLAAGCALAWWLSRDPPEVVEARQARAEAAAAANAEEARPVLYRWRDEAGNLQVTERPPDGRAYEKVDLSPREGIEIDGSRR</sequence>
<organism evidence="3 4">
    <name type="scientific">Luteimonas endophytica</name>
    <dbReference type="NCBI Taxonomy" id="3042023"/>
    <lineage>
        <taxon>Bacteria</taxon>
        <taxon>Pseudomonadati</taxon>
        <taxon>Pseudomonadota</taxon>
        <taxon>Gammaproteobacteria</taxon>
        <taxon>Lysobacterales</taxon>
        <taxon>Lysobacteraceae</taxon>
        <taxon>Luteimonas</taxon>
    </lineage>
</organism>